<accession>A0A261Y8D6</accession>
<protein>
    <recommendedName>
        <fullName evidence="2">N-acetyltransferase domain-containing protein</fullName>
    </recommendedName>
</protein>
<gene>
    <name evidence="3" type="ORF">BZG36_00183</name>
</gene>
<feature type="region of interest" description="Disordered" evidence="1">
    <location>
        <begin position="72"/>
        <end position="129"/>
    </location>
</feature>
<dbReference type="EMBL" id="MVBO01000001">
    <property type="protein sequence ID" value="OZJ06841.1"/>
    <property type="molecule type" value="Genomic_DNA"/>
</dbReference>
<evidence type="ECO:0000313" key="4">
    <source>
        <dbReference type="Proteomes" id="UP000242875"/>
    </source>
</evidence>
<dbReference type="CDD" id="cd04301">
    <property type="entry name" value="NAT_SF"/>
    <property type="match status" value="1"/>
</dbReference>
<dbReference type="OrthoDB" id="4080456at2759"/>
<dbReference type="Gene3D" id="3.40.630.30">
    <property type="match status" value="1"/>
</dbReference>
<evidence type="ECO:0000259" key="2">
    <source>
        <dbReference type="PROSITE" id="PS51186"/>
    </source>
</evidence>
<evidence type="ECO:0000313" key="3">
    <source>
        <dbReference type="EMBL" id="OZJ06841.1"/>
    </source>
</evidence>
<dbReference type="GO" id="GO:0016747">
    <property type="term" value="F:acyltransferase activity, transferring groups other than amino-acyl groups"/>
    <property type="evidence" value="ECO:0007669"/>
    <property type="project" value="InterPro"/>
</dbReference>
<evidence type="ECO:0000256" key="1">
    <source>
        <dbReference type="SAM" id="MobiDB-lite"/>
    </source>
</evidence>
<proteinExistence type="predicted"/>
<dbReference type="PROSITE" id="PS51186">
    <property type="entry name" value="GNAT"/>
    <property type="match status" value="1"/>
</dbReference>
<dbReference type="AlphaFoldDB" id="A0A261Y8D6"/>
<reference evidence="3 4" key="1">
    <citation type="journal article" date="2017" name="Mycologia">
        <title>Bifiguratus adelaidae, gen. et sp. nov., a new member of Mucoromycotina in endophytic and soil-dwelling habitats.</title>
        <authorList>
            <person name="Torres-Cruz T.J."/>
            <person name="Billingsley Tobias T.L."/>
            <person name="Almatruk M."/>
            <person name="Hesse C."/>
            <person name="Kuske C.R."/>
            <person name="Desiro A."/>
            <person name="Benucci G.M."/>
            <person name="Bonito G."/>
            <person name="Stajich J.E."/>
            <person name="Dunlap C."/>
            <person name="Arnold A.E."/>
            <person name="Porras-Alfaro A."/>
        </authorList>
    </citation>
    <scope>NUCLEOTIDE SEQUENCE [LARGE SCALE GENOMIC DNA]</scope>
    <source>
        <strain evidence="3 4">AZ0501</strain>
    </source>
</reference>
<keyword evidence="4" id="KW-1185">Reference proteome</keyword>
<dbReference type="SUPFAM" id="SSF55729">
    <property type="entry name" value="Acyl-CoA N-acyltransferases (Nat)"/>
    <property type="match status" value="1"/>
</dbReference>
<name>A0A261Y8D6_9FUNG</name>
<dbReference type="Proteomes" id="UP000242875">
    <property type="component" value="Unassembled WGS sequence"/>
</dbReference>
<organism evidence="3 4">
    <name type="scientific">Bifiguratus adelaidae</name>
    <dbReference type="NCBI Taxonomy" id="1938954"/>
    <lineage>
        <taxon>Eukaryota</taxon>
        <taxon>Fungi</taxon>
        <taxon>Fungi incertae sedis</taxon>
        <taxon>Mucoromycota</taxon>
        <taxon>Mucoromycotina</taxon>
        <taxon>Endogonomycetes</taxon>
        <taxon>Endogonales</taxon>
        <taxon>Endogonales incertae sedis</taxon>
        <taxon>Bifiguratus</taxon>
    </lineage>
</organism>
<dbReference type="InterPro" id="IPR000182">
    <property type="entry name" value="GNAT_dom"/>
</dbReference>
<dbReference type="InterPro" id="IPR016181">
    <property type="entry name" value="Acyl_CoA_acyltransferase"/>
</dbReference>
<comment type="caution">
    <text evidence="3">The sequence shown here is derived from an EMBL/GenBank/DDBJ whole genome shotgun (WGS) entry which is preliminary data.</text>
</comment>
<feature type="domain" description="N-acetyltransferase" evidence="2">
    <location>
        <begin position="436"/>
        <end position="577"/>
    </location>
</feature>
<dbReference type="Gene3D" id="3.90.980.20">
    <property type="match status" value="1"/>
</dbReference>
<sequence>MRTTDPSRGHKYYRWKEDICEYIENNWEYLAPGKTKVVTWTNTIASVLSTQHAVFLSGFDKFKQSGWWTLREESPPRKQNKKPRPKPSLALLQERPNKKAQTTASKSLKKEASQNQLSRLQSEDWEMGSPPVIPSLDAKELSETRGLSMNAQLGMFLSNYDNPFDTVALFDDIFWPEMVLDKDTMEAKHYLYRKVQRARRAKENAIVKSEPEDGMFSSAFPAIADRVVGEMSSTEEAQPSPPDNHVYKVHATAKIMSPYDEWDLLQKLENTNASLPASIKTFKRKLQLRRASVKRALGLALFNIDDFLNKQLNSSRPMEPIKASDVFSELADGADPLQLSQPKKPQLSPEEYREKLAAIETTPWTRSFVFRLYGSLDGRSMTSSEPWTASWRGRKLRPFIWRNPDCSSEHLRLLDDIKAAYRAREQRLQSIPSVADEISHGPIDYVHFQKQHRVAVNELLCRIFWPGIDDYPDYSVVALYKCIVIGCAFMTPAAYITFLAVAPGWEGAGVGQFMLYHLIQTSPGKDISLHVSANNPAMILYQKFGFKPEEFIVNFYDKYLPPQSTACKNAFLMRLRH</sequence>
<dbReference type="Pfam" id="PF13508">
    <property type="entry name" value="Acetyltransf_7"/>
    <property type="match status" value="1"/>
</dbReference>